<evidence type="ECO:0000256" key="1">
    <source>
        <dbReference type="PROSITE-ProRule" id="PRU00339"/>
    </source>
</evidence>
<dbReference type="Gene3D" id="1.25.40.10">
    <property type="entry name" value="Tetratricopeptide repeat domain"/>
    <property type="match status" value="2"/>
</dbReference>
<sequence length="317" mass="36684">MFLTDEAITERYATVLRSLSEIAEAYYFQGSIDEARKIWQCAQTLLIDQEVQSEQRVKFLLRYGQFLIQYYFLTNHDEDLMHSVVQQAQQGAQNLQDEEALAMAYYLTGQTLYYHNLLGAESDYSRARDYFEQASALGKKIGDFYHLSEFLFYAGLTYDREKPLEEAKNYYQQALALAEQYGNKWATSEAMRHLTDHTEGEQRLYYALHSLKIREEMCFKRGLPPALLLVSDIYIEQGDLIRGLEYCQRAEQLAGEMGLQTYLLHALITHGDIASRQGQIVEAREHFARAAELAQELKMAYLLTIVNEKLAQLANEQ</sequence>
<evidence type="ECO:0000313" key="3">
    <source>
        <dbReference type="Proteomes" id="UP000326912"/>
    </source>
</evidence>
<proteinExistence type="predicted"/>
<dbReference type="RefSeq" id="WP_151759044.1">
    <property type="nucleotide sequence ID" value="NZ_BKZW01000003.1"/>
</dbReference>
<protein>
    <recommendedName>
        <fullName evidence="4">MalT-like TPR region domain-containing protein</fullName>
    </recommendedName>
</protein>
<dbReference type="SMART" id="SM00028">
    <property type="entry name" value="TPR"/>
    <property type="match status" value="4"/>
</dbReference>
<reference evidence="2 3" key="1">
    <citation type="submission" date="2019-10" db="EMBL/GenBank/DDBJ databases">
        <title>Dictyobacter vulcani sp. nov., within the class Ktedonobacteria, isolated from soil of volcanic Mt. Zao.</title>
        <authorList>
            <person name="Zheng Y."/>
            <person name="Wang C.M."/>
            <person name="Sakai Y."/>
            <person name="Abe K."/>
            <person name="Yokota A."/>
            <person name="Yabe S."/>
        </authorList>
    </citation>
    <scope>NUCLEOTIDE SEQUENCE [LARGE SCALE GENOMIC DNA]</scope>
    <source>
        <strain evidence="2 3">W12</strain>
    </source>
</reference>
<evidence type="ECO:0008006" key="4">
    <source>
        <dbReference type="Google" id="ProtNLM"/>
    </source>
</evidence>
<keyword evidence="3" id="KW-1185">Reference proteome</keyword>
<dbReference type="InterPro" id="IPR019734">
    <property type="entry name" value="TPR_rpt"/>
</dbReference>
<evidence type="ECO:0000313" key="2">
    <source>
        <dbReference type="EMBL" id="GER91410.1"/>
    </source>
</evidence>
<name>A0A5J4KXZ9_9CHLR</name>
<dbReference type="PROSITE" id="PS50005">
    <property type="entry name" value="TPR"/>
    <property type="match status" value="1"/>
</dbReference>
<organism evidence="2 3">
    <name type="scientific">Dictyobacter vulcani</name>
    <dbReference type="NCBI Taxonomy" id="2607529"/>
    <lineage>
        <taxon>Bacteria</taxon>
        <taxon>Bacillati</taxon>
        <taxon>Chloroflexota</taxon>
        <taxon>Ktedonobacteria</taxon>
        <taxon>Ktedonobacterales</taxon>
        <taxon>Dictyobacteraceae</taxon>
        <taxon>Dictyobacter</taxon>
    </lineage>
</organism>
<dbReference type="InterPro" id="IPR011990">
    <property type="entry name" value="TPR-like_helical_dom_sf"/>
</dbReference>
<gene>
    <name evidence="2" type="ORF">KDW_55720</name>
</gene>
<dbReference type="SUPFAM" id="SSF48452">
    <property type="entry name" value="TPR-like"/>
    <property type="match status" value="1"/>
</dbReference>
<dbReference type="Proteomes" id="UP000326912">
    <property type="component" value="Unassembled WGS sequence"/>
</dbReference>
<comment type="caution">
    <text evidence="2">The sequence shown here is derived from an EMBL/GenBank/DDBJ whole genome shotgun (WGS) entry which is preliminary data.</text>
</comment>
<accession>A0A5J4KXZ9</accession>
<dbReference type="Pfam" id="PF13181">
    <property type="entry name" value="TPR_8"/>
    <property type="match status" value="1"/>
</dbReference>
<dbReference type="AlphaFoldDB" id="A0A5J4KXZ9"/>
<dbReference type="EMBL" id="BKZW01000003">
    <property type="protein sequence ID" value="GER91410.1"/>
    <property type="molecule type" value="Genomic_DNA"/>
</dbReference>
<keyword evidence="1" id="KW-0802">TPR repeat</keyword>
<feature type="repeat" description="TPR" evidence="1">
    <location>
        <begin position="148"/>
        <end position="181"/>
    </location>
</feature>